<feature type="region of interest" description="Disordered" evidence="1">
    <location>
        <begin position="149"/>
        <end position="179"/>
    </location>
</feature>
<organism evidence="3">
    <name type="scientific">Perkinsus marinus (strain ATCC 50983 / TXsc)</name>
    <dbReference type="NCBI Taxonomy" id="423536"/>
    <lineage>
        <taxon>Eukaryota</taxon>
        <taxon>Sar</taxon>
        <taxon>Alveolata</taxon>
        <taxon>Perkinsozoa</taxon>
        <taxon>Perkinsea</taxon>
        <taxon>Perkinsida</taxon>
        <taxon>Perkinsidae</taxon>
        <taxon>Perkinsus</taxon>
    </lineage>
</organism>
<feature type="region of interest" description="Disordered" evidence="1">
    <location>
        <begin position="93"/>
        <end position="118"/>
    </location>
</feature>
<dbReference type="OrthoDB" id="10636870at2759"/>
<sequence length="192" mass="20861">MRSEVEHTTNSSSSSRTVNRSLPSNAAAAPKDRPGYSVKTVITCVDNRRTISRQEVSEAWRAQMFAVLDGLEPRDPLLVPLWTAIFNAMTENSHARTQETPEQQEHSHEVTADIDSSCSSLSLTSKETIEGTPIREATAWKYPSGHGIDNSAEGSCSPSEEAPACCSRRSSASTSASATKCVSFDNDVTFFE</sequence>
<evidence type="ECO:0000313" key="3">
    <source>
        <dbReference type="Proteomes" id="UP000007800"/>
    </source>
</evidence>
<keyword evidence="3" id="KW-1185">Reference proteome</keyword>
<feature type="compositionally biased region" description="Low complexity" evidence="1">
    <location>
        <begin position="164"/>
        <end position="179"/>
    </location>
</feature>
<evidence type="ECO:0000313" key="2">
    <source>
        <dbReference type="EMBL" id="EER03731.1"/>
    </source>
</evidence>
<evidence type="ECO:0000256" key="1">
    <source>
        <dbReference type="SAM" id="MobiDB-lite"/>
    </source>
</evidence>
<accession>C5LHX7</accession>
<feature type="region of interest" description="Disordered" evidence="1">
    <location>
        <begin position="1"/>
        <end position="33"/>
    </location>
</feature>
<feature type="compositionally biased region" description="Low complexity" evidence="1">
    <location>
        <begin position="8"/>
        <end position="21"/>
    </location>
</feature>
<protein>
    <submittedName>
        <fullName evidence="2">Uncharacterized protein</fullName>
    </submittedName>
</protein>
<dbReference type="RefSeq" id="XP_002771915.1">
    <property type="nucleotide sequence ID" value="XM_002771869.1"/>
</dbReference>
<gene>
    <name evidence="2" type="ORF">Pmar_PMAR023030</name>
</gene>
<name>C5LHX7_PERM5</name>
<dbReference type="AlphaFoldDB" id="C5LHX7"/>
<reference evidence="2 3" key="1">
    <citation type="submission" date="2008-07" db="EMBL/GenBank/DDBJ databases">
        <authorList>
            <person name="El-Sayed N."/>
            <person name="Caler E."/>
            <person name="Inman J."/>
            <person name="Amedeo P."/>
            <person name="Hass B."/>
            <person name="Wortman J."/>
        </authorList>
    </citation>
    <scope>NUCLEOTIDE SEQUENCE [LARGE SCALE GENOMIC DNA]</scope>
    <source>
        <strain evidence="3">ATCC 50983 / TXsc</strain>
    </source>
</reference>
<feature type="compositionally biased region" description="Basic and acidic residues" evidence="1">
    <location>
        <begin position="93"/>
        <end position="111"/>
    </location>
</feature>
<dbReference type="EMBL" id="GG682149">
    <property type="protein sequence ID" value="EER03731.1"/>
    <property type="molecule type" value="Genomic_DNA"/>
</dbReference>
<dbReference type="Proteomes" id="UP000007800">
    <property type="component" value="Unassembled WGS sequence"/>
</dbReference>
<dbReference type="InParanoid" id="C5LHX7"/>
<dbReference type="GeneID" id="9048225"/>
<proteinExistence type="predicted"/>